<name>A0A4Y2L1B1_ARAVE</name>
<evidence type="ECO:0000313" key="2">
    <source>
        <dbReference type="Proteomes" id="UP000499080"/>
    </source>
</evidence>
<reference evidence="1 2" key="1">
    <citation type="journal article" date="2019" name="Sci. Rep.">
        <title>Orb-weaving spider Araneus ventricosus genome elucidates the spidroin gene catalogue.</title>
        <authorList>
            <person name="Kono N."/>
            <person name="Nakamura H."/>
            <person name="Ohtoshi R."/>
            <person name="Moran D.A.P."/>
            <person name="Shinohara A."/>
            <person name="Yoshida Y."/>
            <person name="Fujiwara M."/>
            <person name="Mori M."/>
            <person name="Tomita M."/>
            <person name="Arakawa K."/>
        </authorList>
    </citation>
    <scope>NUCLEOTIDE SEQUENCE [LARGE SCALE GENOMIC DNA]</scope>
</reference>
<comment type="caution">
    <text evidence="1">The sequence shown here is derived from an EMBL/GenBank/DDBJ whole genome shotgun (WGS) entry which is preliminary data.</text>
</comment>
<protein>
    <submittedName>
        <fullName evidence="1">Uncharacterized protein</fullName>
    </submittedName>
</protein>
<gene>
    <name evidence="1" type="ORF">AVEN_84208_1</name>
</gene>
<sequence>MNQLPSDCATLRDLAQGINNPVLPKGSGHPEWFPTVALIVCHLRQTHRVSSLSVLTVLRPPAYVQMSFHKLEFYKVFIVFDAVLKWELAFRGTNTHHMHR</sequence>
<organism evidence="1 2">
    <name type="scientific">Araneus ventricosus</name>
    <name type="common">Orbweaver spider</name>
    <name type="synonym">Epeira ventricosa</name>
    <dbReference type="NCBI Taxonomy" id="182803"/>
    <lineage>
        <taxon>Eukaryota</taxon>
        <taxon>Metazoa</taxon>
        <taxon>Ecdysozoa</taxon>
        <taxon>Arthropoda</taxon>
        <taxon>Chelicerata</taxon>
        <taxon>Arachnida</taxon>
        <taxon>Araneae</taxon>
        <taxon>Araneomorphae</taxon>
        <taxon>Entelegynae</taxon>
        <taxon>Araneoidea</taxon>
        <taxon>Araneidae</taxon>
        <taxon>Araneus</taxon>
    </lineage>
</organism>
<dbReference type="AlphaFoldDB" id="A0A4Y2L1B1"/>
<accession>A0A4Y2L1B1</accession>
<dbReference type="Proteomes" id="UP000499080">
    <property type="component" value="Unassembled WGS sequence"/>
</dbReference>
<evidence type="ECO:0000313" key="1">
    <source>
        <dbReference type="EMBL" id="GBN08378.1"/>
    </source>
</evidence>
<proteinExistence type="predicted"/>
<dbReference type="EMBL" id="BGPR01005260">
    <property type="protein sequence ID" value="GBN08378.1"/>
    <property type="molecule type" value="Genomic_DNA"/>
</dbReference>
<keyword evidence="2" id="KW-1185">Reference proteome</keyword>